<dbReference type="InterPro" id="IPR012910">
    <property type="entry name" value="Plug_dom"/>
</dbReference>
<name>A0A0U1HP75_YERRO</name>
<evidence type="ECO:0000259" key="14">
    <source>
        <dbReference type="Pfam" id="PF00593"/>
    </source>
</evidence>
<keyword evidence="5 10" id="KW-0812">Transmembrane</keyword>
<dbReference type="OrthoDB" id="6046653at2"/>
<evidence type="ECO:0000256" key="12">
    <source>
        <dbReference type="RuleBase" id="RU003357"/>
    </source>
</evidence>
<keyword evidence="4 10" id="KW-1134">Transmembrane beta strand</keyword>
<dbReference type="PANTHER" id="PTHR30069">
    <property type="entry name" value="TONB-DEPENDENT OUTER MEMBRANE RECEPTOR"/>
    <property type="match status" value="1"/>
</dbReference>
<dbReference type="RefSeq" id="WP_050534590.1">
    <property type="nucleotide sequence ID" value="NZ_CTKE01000003.1"/>
</dbReference>
<feature type="chain" id="PRO_5006709216" evidence="13">
    <location>
        <begin position="30"/>
        <end position="658"/>
    </location>
</feature>
<dbReference type="AlphaFoldDB" id="A0A0U1HP75"/>
<dbReference type="Pfam" id="PF07715">
    <property type="entry name" value="Plug"/>
    <property type="match status" value="1"/>
</dbReference>
<evidence type="ECO:0000256" key="5">
    <source>
        <dbReference type="ARBA" id="ARBA00022692"/>
    </source>
</evidence>
<proteinExistence type="inferred from homology"/>
<feature type="short sequence motif" description="TonB box" evidence="11">
    <location>
        <begin position="34"/>
        <end position="40"/>
    </location>
</feature>
<feature type="signal peptide" evidence="13">
    <location>
        <begin position="1"/>
        <end position="29"/>
    </location>
</feature>
<dbReference type="Pfam" id="PF00593">
    <property type="entry name" value="TonB_dep_Rec_b-barrel"/>
    <property type="match status" value="1"/>
</dbReference>
<dbReference type="Gene3D" id="2.40.170.20">
    <property type="entry name" value="TonB-dependent receptor, beta-barrel domain"/>
    <property type="match status" value="1"/>
</dbReference>
<dbReference type="Gene3D" id="2.170.130.10">
    <property type="entry name" value="TonB-dependent receptor, plug domain"/>
    <property type="match status" value="1"/>
</dbReference>
<keyword evidence="3 10" id="KW-0813">Transport</keyword>
<evidence type="ECO:0000256" key="7">
    <source>
        <dbReference type="ARBA" id="ARBA00023077"/>
    </source>
</evidence>
<keyword evidence="6 13" id="KW-0732">Signal</keyword>
<evidence type="ECO:0000313" key="17">
    <source>
        <dbReference type="Proteomes" id="UP000042054"/>
    </source>
</evidence>
<evidence type="ECO:0000256" key="9">
    <source>
        <dbReference type="ARBA" id="ARBA00023237"/>
    </source>
</evidence>
<dbReference type="PROSITE" id="PS52016">
    <property type="entry name" value="TONB_DEPENDENT_REC_3"/>
    <property type="match status" value="1"/>
</dbReference>
<keyword evidence="8 10" id="KW-0472">Membrane</keyword>
<dbReference type="InterPro" id="IPR037066">
    <property type="entry name" value="Plug_dom_sf"/>
</dbReference>
<dbReference type="PROSITE" id="PS00430">
    <property type="entry name" value="TONB_DEPENDENT_REC_1"/>
    <property type="match status" value="1"/>
</dbReference>
<dbReference type="GO" id="GO:0015232">
    <property type="term" value="F:heme transmembrane transporter activity"/>
    <property type="evidence" value="ECO:0007669"/>
    <property type="project" value="InterPro"/>
</dbReference>
<dbReference type="GO" id="GO:0009279">
    <property type="term" value="C:cell outer membrane"/>
    <property type="evidence" value="ECO:0007669"/>
    <property type="project" value="UniProtKB-SubCell"/>
</dbReference>
<reference evidence="16 17" key="1">
    <citation type="submission" date="2015-03" db="EMBL/GenBank/DDBJ databases">
        <authorList>
            <person name="Murphy D."/>
        </authorList>
    </citation>
    <scope>NUCLEOTIDE SEQUENCE [LARGE SCALE GENOMIC DNA]</scope>
    <source>
        <strain evidence="16 17">68/02</strain>
    </source>
</reference>
<evidence type="ECO:0000256" key="13">
    <source>
        <dbReference type="SAM" id="SignalP"/>
    </source>
</evidence>
<dbReference type="PANTHER" id="PTHR30069:SF41">
    <property type="entry name" value="HEME_HEMOPEXIN UTILIZATION PROTEIN C"/>
    <property type="match status" value="1"/>
</dbReference>
<evidence type="ECO:0000256" key="6">
    <source>
        <dbReference type="ARBA" id="ARBA00022729"/>
    </source>
</evidence>
<dbReference type="GO" id="GO:0015344">
    <property type="term" value="F:siderophore uptake transmembrane transporter activity"/>
    <property type="evidence" value="ECO:0007669"/>
    <property type="project" value="TreeGrafter"/>
</dbReference>
<dbReference type="EMBL" id="CTKE01000003">
    <property type="protein sequence ID" value="CQI88359.1"/>
    <property type="molecule type" value="Genomic_DNA"/>
</dbReference>
<dbReference type="InterPro" id="IPR000531">
    <property type="entry name" value="Beta-barrel_TonB"/>
</dbReference>
<dbReference type="NCBIfam" id="TIGR01786">
    <property type="entry name" value="TonB-hemlactrns"/>
    <property type="match status" value="1"/>
</dbReference>
<dbReference type="GO" id="GO:0044718">
    <property type="term" value="P:siderophore transmembrane transport"/>
    <property type="evidence" value="ECO:0007669"/>
    <property type="project" value="TreeGrafter"/>
</dbReference>
<comment type="subcellular location">
    <subcellularLocation>
        <location evidence="1 10">Cell outer membrane</location>
        <topology evidence="1 10">Multi-pass membrane protein</topology>
    </subcellularLocation>
</comment>
<evidence type="ECO:0000256" key="11">
    <source>
        <dbReference type="PROSITE-ProRule" id="PRU10143"/>
    </source>
</evidence>
<dbReference type="InterPro" id="IPR010949">
    <property type="entry name" value="TonB_Hb/transfer/lactofer_rcpt"/>
</dbReference>
<keyword evidence="7 11" id="KW-0798">TonB box</keyword>
<dbReference type="InterPro" id="IPR039426">
    <property type="entry name" value="TonB-dep_rcpt-like"/>
</dbReference>
<dbReference type="InterPro" id="IPR010916">
    <property type="entry name" value="TonB_box_CS"/>
</dbReference>
<dbReference type="InterPro" id="IPR036942">
    <property type="entry name" value="Beta-barrel_TonB_sf"/>
</dbReference>
<dbReference type="InterPro" id="IPR011276">
    <property type="entry name" value="TonB_haem/Hb_rcpt"/>
</dbReference>
<evidence type="ECO:0000256" key="10">
    <source>
        <dbReference type="PROSITE-ProRule" id="PRU01360"/>
    </source>
</evidence>
<dbReference type="Proteomes" id="UP000042054">
    <property type="component" value="Unassembled WGS sequence"/>
</dbReference>
<dbReference type="STRING" id="29485.CH64_726"/>
<feature type="domain" description="TonB-dependent receptor plug" evidence="15">
    <location>
        <begin position="48"/>
        <end position="150"/>
    </location>
</feature>
<dbReference type="CDD" id="cd01347">
    <property type="entry name" value="ligand_gated_channel"/>
    <property type="match status" value="1"/>
</dbReference>
<feature type="domain" description="TonB-dependent receptor-like beta-barrel" evidence="14">
    <location>
        <begin position="235"/>
        <end position="627"/>
    </location>
</feature>
<dbReference type="SUPFAM" id="SSF56935">
    <property type="entry name" value="Porins"/>
    <property type="match status" value="1"/>
</dbReference>
<gene>
    <name evidence="16" type="primary">hemR2</name>
    <name evidence="16" type="ORF">ERS008555_00696</name>
</gene>
<evidence type="ECO:0000259" key="15">
    <source>
        <dbReference type="Pfam" id="PF07715"/>
    </source>
</evidence>
<evidence type="ECO:0000256" key="1">
    <source>
        <dbReference type="ARBA" id="ARBA00004571"/>
    </source>
</evidence>
<dbReference type="NCBIfam" id="TIGR01785">
    <property type="entry name" value="TonB-hemin"/>
    <property type="match status" value="1"/>
</dbReference>
<evidence type="ECO:0000313" key="16">
    <source>
        <dbReference type="EMBL" id="CQI88359.1"/>
    </source>
</evidence>
<evidence type="ECO:0000256" key="4">
    <source>
        <dbReference type="ARBA" id="ARBA00022452"/>
    </source>
</evidence>
<accession>A0A0U1HP75</accession>
<evidence type="ECO:0000256" key="2">
    <source>
        <dbReference type="ARBA" id="ARBA00009810"/>
    </source>
</evidence>
<evidence type="ECO:0000256" key="3">
    <source>
        <dbReference type="ARBA" id="ARBA00022448"/>
    </source>
</evidence>
<organism evidence="16 17">
    <name type="scientific">Yersinia rohdei</name>
    <dbReference type="NCBI Taxonomy" id="29485"/>
    <lineage>
        <taxon>Bacteria</taxon>
        <taxon>Pseudomonadati</taxon>
        <taxon>Pseudomonadota</taxon>
        <taxon>Gammaproteobacteria</taxon>
        <taxon>Enterobacterales</taxon>
        <taxon>Yersiniaceae</taxon>
        <taxon>Yersinia</taxon>
    </lineage>
</organism>
<protein>
    <submittedName>
        <fullName evidence="16">Hemin storage receptor protein</fullName>
    </submittedName>
</protein>
<evidence type="ECO:0000256" key="8">
    <source>
        <dbReference type="ARBA" id="ARBA00023136"/>
    </source>
</evidence>
<keyword evidence="16" id="KW-0675">Receptor</keyword>
<sequence>MPRFFRLSSCCLAITCALSSASIASTALAADTETLVVKGTKADTDSYRTPGILTIIDASQPQKQTATTATDMLKNIPGVSVTGVGRTNGQNVTIRGYDQFGVLVLVDGIRQRMNGAHFNGTFLDPALIKQIKVIRSPATSRYGSGAMGGVIAYKTVNPADLLAQDQDIGVRVSSYGASANHSQGVGLSVFGRSDNLDGLLALGTRQAGNIHQSNGYEAPNKEAINNLMIKTTAYLSPSQSLTAALRYYNNRAQQPRMANHSAPNFKNPMMQRSTIQRDAELTYRLQPQQLNWLDASTLLYISEINVNDDVRSEGYGSRQQITRGIKLENSSSLFNTSPVAHLLTYGTEAYHQEQIPQGVIRSFPPAEIKFASGWLQDEMTLRDLPVTLLAGTRFDHYENSRAGFATKEVQNWSTQGAITLNPTDWLMMFGAYSQAFRTPTLNELYNNSQHFWINFWRPNPNLTPETNLTREAGFGLHFDELLAENDAFNFKASYFHIDAKQRITPKVEPFNSTYINIPQSKTWGWDISLDYQNPWFDWSLAYNRTRGLNLNTRQFIDSINPDTLTSSLNLPIAHTGFSTGWVMTLAENTQFMQKNNPQYKAQAGYAVHDFYLSYQGQGSFKGITTTAVLSNAFNKEYYSAQNTPQDARNAKFLVSYQW</sequence>
<comment type="similarity">
    <text evidence="2 10 12">Belongs to the TonB-dependent receptor family.</text>
</comment>
<keyword evidence="9 10" id="KW-0998">Cell outer membrane</keyword>